<dbReference type="EMBL" id="JAQLGM010000026">
    <property type="protein sequence ID" value="MDB2000855.1"/>
    <property type="molecule type" value="Genomic_DNA"/>
</dbReference>
<reference evidence="1" key="1">
    <citation type="submission" date="2023-01" db="EMBL/GenBank/DDBJ databases">
        <title>Human gut microbiome strain richness.</title>
        <authorList>
            <person name="Chen-Liaw A."/>
        </authorList>
    </citation>
    <scope>NUCLEOTIDE SEQUENCE</scope>
    <source>
        <strain evidence="1">B1_m1001713B170214d0_201011</strain>
    </source>
</reference>
<dbReference type="Proteomes" id="UP001300871">
    <property type="component" value="Unassembled WGS sequence"/>
</dbReference>
<accession>A0AAW6AVK6</accession>
<proteinExistence type="predicted"/>
<gene>
    <name evidence="1" type="ORF">PM006_11645</name>
</gene>
<evidence type="ECO:0000313" key="1">
    <source>
        <dbReference type="EMBL" id="MDB2000855.1"/>
    </source>
</evidence>
<dbReference type="AlphaFoldDB" id="A0AAW6AVK6"/>
<dbReference type="RefSeq" id="WP_272122902.1">
    <property type="nucleotide sequence ID" value="NZ_JAQLGH010000025.1"/>
</dbReference>
<organism evidence="1 2">
    <name type="scientific">Clostridium symbiosum</name>
    <name type="common">Bacteroides symbiosus</name>
    <dbReference type="NCBI Taxonomy" id="1512"/>
    <lineage>
        <taxon>Bacteria</taxon>
        <taxon>Bacillati</taxon>
        <taxon>Bacillota</taxon>
        <taxon>Clostridia</taxon>
        <taxon>Lachnospirales</taxon>
        <taxon>Lachnospiraceae</taxon>
        <taxon>Otoolea</taxon>
    </lineage>
</organism>
<comment type="caution">
    <text evidence="1">The sequence shown here is derived from an EMBL/GenBank/DDBJ whole genome shotgun (WGS) entry which is preliminary data.</text>
</comment>
<sequence length="91" mass="10792">MVIKSNRMINLNRDEHRKIKGYKKNDMEALLSGIYDMAIEDEREEIRAELLKESQEALEKAIDIKGIGPERKAMIRRKYKEAMEEKEHDET</sequence>
<evidence type="ECO:0000313" key="2">
    <source>
        <dbReference type="Proteomes" id="UP001300871"/>
    </source>
</evidence>
<protein>
    <submittedName>
        <fullName evidence="1">Uncharacterized protein</fullName>
    </submittedName>
</protein>
<name>A0AAW6AVK6_CLOSY</name>